<gene>
    <name evidence="5" type="ORF">Q8947_02845</name>
</gene>
<feature type="region of interest" description="Disordered" evidence="4">
    <location>
        <begin position="459"/>
        <end position="481"/>
    </location>
</feature>
<evidence type="ECO:0000313" key="6">
    <source>
        <dbReference type="Proteomes" id="UP001232156"/>
    </source>
</evidence>
<sequence length="503" mass="53509">MQQIAQAVHTAKDRIEAAHKGFSAEAEAQRRIQAQEVARPWLAGKVQPLAREITLPEALRARVNTTLLFTGGPVALPVLAQRITRATGIAVHVRPEALLPAEAFVSRLQVSGAAPAHAAANTVALDGGPEPLARTLDRVAARLSVMWRYADERIEFYRTETRAFDVRALTLQAAAEASLGLSSTGAREGFSSTSSTALTLAPHDALATVRARVEPFLSRAGVVVAEPGAGATLVVTDTPDALRRVAAFIERENRAMTRRVRVLFEELTVAVEEGAEAGIDWSVVFAGARLAAAAGMAGASSVDAGFLGMESVDGRFTGSEVVIKALGSVGRVVRRNSLPMLTLNRRPVTHAVRTTFSYIDKVETTSQRSNYDATLPTVSVTQREETVGSLITVVPDAQEDGQILLSVAYDNSVAQPLRSVTFGDSSNPLQLQQITIDGNGTVQQVALMPGQPLVISGFDRSRQESSSRRLNPGLPLALGGSDSAGTQRLTTVMVVTAYLEEGF</sequence>
<evidence type="ECO:0000313" key="5">
    <source>
        <dbReference type="EMBL" id="MDR4124922.1"/>
    </source>
</evidence>
<organism evidence="5 6">
    <name type="scientific">Yanghanlia caeni</name>
    <dbReference type="NCBI Taxonomy" id="3064283"/>
    <lineage>
        <taxon>Bacteria</taxon>
        <taxon>Pseudomonadati</taxon>
        <taxon>Pseudomonadota</taxon>
        <taxon>Betaproteobacteria</taxon>
        <taxon>Burkholderiales</taxon>
        <taxon>Alcaligenaceae</taxon>
        <taxon>Yanghanlia</taxon>
    </lineage>
</organism>
<proteinExistence type="predicted"/>
<evidence type="ECO:0000256" key="1">
    <source>
        <dbReference type="ARBA" id="ARBA00004370"/>
    </source>
</evidence>
<evidence type="ECO:0000256" key="2">
    <source>
        <dbReference type="ARBA" id="ARBA00022729"/>
    </source>
</evidence>
<reference evidence="5 6" key="1">
    <citation type="submission" date="2023-08" db="EMBL/GenBank/DDBJ databases">
        <title>Alcaligenaceae gen. nov., a novel taxon isolated from the sludge of Yixing Pesticide Factory.</title>
        <authorList>
            <person name="Ruan L."/>
        </authorList>
    </citation>
    <scope>NUCLEOTIDE SEQUENCE [LARGE SCALE GENOMIC DNA]</scope>
    <source>
        <strain evidence="5 6">LG-2</strain>
    </source>
</reference>
<accession>A0ABU1D3B8</accession>
<dbReference type="EMBL" id="JAUZQE010000004">
    <property type="protein sequence ID" value="MDR4124922.1"/>
    <property type="molecule type" value="Genomic_DNA"/>
</dbReference>
<keyword evidence="6" id="KW-1185">Reference proteome</keyword>
<keyword evidence="2" id="KW-0732">Signal</keyword>
<dbReference type="PANTHER" id="PTHR30332">
    <property type="entry name" value="PROBABLE GENERAL SECRETION PATHWAY PROTEIN D"/>
    <property type="match status" value="1"/>
</dbReference>
<protein>
    <submittedName>
        <fullName evidence="5">Uncharacterized protein</fullName>
    </submittedName>
</protein>
<comment type="subcellular location">
    <subcellularLocation>
        <location evidence="1">Membrane</location>
    </subcellularLocation>
</comment>
<evidence type="ECO:0000256" key="3">
    <source>
        <dbReference type="ARBA" id="ARBA00023136"/>
    </source>
</evidence>
<name>A0ABU1D3B8_9BURK</name>
<dbReference type="Proteomes" id="UP001232156">
    <property type="component" value="Unassembled WGS sequence"/>
</dbReference>
<comment type="caution">
    <text evidence="5">The sequence shown here is derived from an EMBL/GenBank/DDBJ whole genome shotgun (WGS) entry which is preliminary data.</text>
</comment>
<evidence type="ECO:0000256" key="4">
    <source>
        <dbReference type="SAM" id="MobiDB-lite"/>
    </source>
</evidence>
<keyword evidence="3" id="KW-0472">Membrane</keyword>
<dbReference type="PANTHER" id="PTHR30332:SF24">
    <property type="entry name" value="SECRETIN GSPD-RELATED"/>
    <property type="match status" value="1"/>
</dbReference>
<dbReference type="InterPro" id="IPR050810">
    <property type="entry name" value="Bact_Secretion_Sys_Channel"/>
</dbReference>
<dbReference type="RefSeq" id="WP_347286398.1">
    <property type="nucleotide sequence ID" value="NZ_JAUZQE010000004.1"/>
</dbReference>